<dbReference type="AlphaFoldDB" id="A0A937EIT8"/>
<name>A0A937EIT8_9ACTN</name>
<reference evidence="1" key="1">
    <citation type="submission" date="2021-01" db="EMBL/GenBank/DDBJ databases">
        <title>WGS of actinomycetes isolated from Thailand.</title>
        <authorList>
            <person name="Thawai C."/>
        </authorList>
    </citation>
    <scope>NUCLEOTIDE SEQUENCE</scope>
    <source>
        <strain evidence="1">RCU-197</strain>
    </source>
</reference>
<gene>
    <name evidence="1" type="ORF">JK359_16925</name>
</gene>
<comment type="caution">
    <text evidence="1">The sequence shown here is derived from an EMBL/GenBank/DDBJ whole genome shotgun (WGS) entry which is preliminary data.</text>
</comment>
<dbReference type="EMBL" id="JAERRK010000007">
    <property type="protein sequence ID" value="MBL1083631.1"/>
    <property type="molecule type" value="Genomic_DNA"/>
</dbReference>
<evidence type="ECO:0000313" key="2">
    <source>
        <dbReference type="Proteomes" id="UP000661858"/>
    </source>
</evidence>
<dbReference type="RefSeq" id="WP_201836351.1">
    <property type="nucleotide sequence ID" value="NZ_JAERRK010000007.1"/>
</dbReference>
<dbReference type="Proteomes" id="UP000661858">
    <property type="component" value="Unassembled WGS sequence"/>
</dbReference>
<sequence length="136" mass="14864">MNVSQQTVPTGPGAAVQRALREQGARSRRLVQQAGKRVGILPTSVSPEPSATKRTDMGLLHAWRMQKLTSDARTAYGRGDATFAAGFDIDSRARVSMKAIRKEIDKIITAVEPIGWDCVSVQPFLASVQIDFIRRA</sequence>
<evidence type="ECO:0000313" key="1">
    <source>
        <dbReference type="EMBL" id="MBL1083631.1"/>
    </source>
</evidence>
<proteinExistence type="predicted"/>
<keyword evidence="2" id="KW-1185">Reference proteome</keyword>
<organism evidence="1 2">
    <name type="scientific">Streptomyces actinomycinicus</name>
    <dbReference type="NCBI Taxonomy" id="1695166"/>
    <lineage>
        <taxon>Bacteria</taxon>
        <taxon>Bacillati</taxon>
        <taxon>Actinomycetota</taxon>
        <taxon>Actinomycetes</taxon>
        <taxon>Kitasatosporales</taxon>
        <taxon>Streptomycetaceae</taxon>
        <taxon>Streptomyces</taxon>
    </lineage>
</organism>
<protein>
    <submittedName>
        <fullName evidence="1">Uncharacterized protein</fullName>
    </submittedName>
</protein>
<accession>A0A937EIT8</accession>